<sequence>MSKWTETQSGVTNARPLAEWPPVQQTPTTAVDAILQALGSTDFHAPSQGGRTRSSWGGEWMWEHLQLYAPLACIAQAFRDGTAVCVTDGSYQRHVNPTLSGAGWLLYCAATDQILVTDSFVEDHVKAGSYSGEVLGMLVIDLFSLATKHHFSITSAWFGTICCNSKGVIYWARQWKKHIAPGIANVDLLQVLSSLHHRLGNLFSYEHVYGQQDQFQRGEDLPLTAQLNCRCDQLTKQAVQWNWNSCHRNWPQYLWARSNKPQTLKTTYALKPG</sequence>
<evidence type="ECO:0000313" key="1">
    <source>
        <dbReference type="EMBL" id="KAL3771673.1"/>
    </source>
</evidence>
<keyword evidence="2" id="KW-1185">Reference proteome</keyword>
<dbReference type="AlphaFoldDB" id="A0ABD3N6M9"/>
<proteinExistence type="predicted"/>
<dbReference type="InterPro" id="IPR036397">
    <property type="entry name" value="RNaseH_sf"/>
</dbReference>
<reference evidence="1 2" key="1">
    <citation type="submission" date="2024-10" db="EMBL/GenBank/DDBJ databases">
        <title>Updated reference genomes for cyclostephanoid diatoms.</title>
        <authorList>
            <person name="Roberts W.R."/>
            <person name="Alverson A.J."/>
        </authorList>
    </citation>
    <scope>NUCLEOTIDE SEQUENCE [LARGE SCALE GENOMIC DNA]</scope>
    <source>
        <strain evidence="1 2">AJA010-31</strain>
    </source>
</reference>
<evidence type="ECO:0000313" key="2">
    <source>
        <dbReference type="Proteomes" id="UP001530400"/>
    </source>
</evidence>
<protein>
    <submittedName>
        <fullName evidence="1">Uncharacterized protein</fullName>
    </submittedName>
</protein>
<dbReference type="EMBL" id="JALLPJ020001283">
    <property type="protein sequence ID" value="KAL3771673.1"/>
    <property type="molecule type" value="Genomic_DNA"/>
</dbReference>
<gene>
    <name evidence="1" type="ORF">ACHAWO_001734</name>
</gene>
<name>A0ABD3N6M9_9STRA</name>
<accession>A0ABD3N6M9</accession>
<dbReference type="Gene3D" id="3.30.420.10">
    <property type="entry name" value="Ribonuclease H-like superfamily/Ribonuclease H"/>
    <property type="match status" value="1"/>
</dbReference>
<comment type="caution">
    <text evidence="1">The sequence shown here is derived from an EMBL/GenBank/DDBJ whole genome shotgun (WGS) entry which is preliminary data.</text>
</comment>
<organism evidence="1 2">
    <name type="scientific">Cyclotella atomus</name>
    <dbReference type="NCBI Taxonomy" id="382360"/>
    <lineage>
        <taxon>Eukaryota</taxon>
        <taxon>Sar</taxon>
        <taxon>Stramenopiles</taxon>
        <taxon>Ochrophyta</taxon>
        <taxon>Bacillariophyta</taxon>
        <taxon>Coscinodiscophyceae</taxon>
        <taxon>Thalassiosirophycidae</taxon>
        <taxon>Stephanodiscales</taxon>
        <taxon>Stephanodiscaceae</taxon>
        <taxon>Cyclotella</taxon>
    </lineage>
</organism>
<dbReference type="Proteomes" id="UP001530400">
    <property type="component" value="Unassembled WGS sequence"/>
</dbReference>